<dbReference type="RefSeq" id="WP_188433506.1">
    <property type="nucleotide sequence ID" value="NZ_BMEX01000020.1"/>
</dbReference>
<gene>
    <name evidence="3" type="ORF">GCM10007416_31840</name>
</gene>
<sequence>MAEIAMKNLKRILAVLMIVVLFLSVPGTTLAKGEDQKQLQKEREQVGKVGILESLFGAESGKYYYLDLAEKEEDEGSWKNLIPGWAMVEAVEDTFGTVMNAIYAVTNWLNNMLLRFNIMMTNFMLGVLNFAYEFDFVNQIINQLDTMMQNLTGISNNSFSKGKGLFDGFLGIVAMISVGYAAFLLLWKRSSLESIGTILQTVIALSLALLLFSNYSTFLTNANKLTTEASGLILTGGSYRLTDDNKTNADVRKEMNKNIKRMFIHRPYLFMQYGTDNEEAIGKKRVNKLLKTRPGADREKIVQKEVRKKGNQMMTSANVTDRLVFSFFYLAMNTLNAIPIYLLAFLLLVLQFWFLGIAMVAPFAFLYAALPGRFGVLRKYMAELFLPLGLKLLVSAGALFVFSIISILYTVRGGILGKSLSVGEYIAIGVVQFVILVIFFLLRKRIFGIFSAGSKEIAMLRAEMASLRESMLRPVKSGVQTTATVAGAAIGAAATGGAGTMTGAAIGSRVGKAVTGEASVSDVASEGARQLQLHKLNFPDSKKKEGMEQEDLKHMPTEEDLSSEENAASLVASAPPETETDAPNLVSLKDVMPPEQYRDVMPSSMVEPEEISLEDERAMDKESDMASLERNMPAESPLHQLADFESLNTGEVQGEKDAVQDDRPKLARLDQGVENKRGEDSRK</sequence>
<protein>
    <recommendedName>
        <fullName evidence="5">TrbL/VirB6 plasmid conjugal transfer protein</fullName>
    </recommendedName>
</protein>
<evidence type="ECO:0008006" key="5">
    <source>
        <dbReference type="Google" id="ProtNLM"/>
    </source>
</evidence>
<feature type="transmembrane region" description="Helical" evidence="2">
    <location>
        <begin position="323"/>
        <end position="344"/>
    </location>
</feature>
<keyword evidence="2" id="KW-1133">Transmembrane helix</keyword>
<feature type="transmembrane region" description="Helical" evidence="2">
    <location>
        <begin position="390"/>
        <end position="410"/>
    </location>
</feature>
<name>A0ABQ1H2U2_9BACL</name>
<accession>A0ABQ1H2U2</accession>
<feature type="compositionally biased region" description="Basic and acidic residues" evidence="1">
    <location>
        <begin position="540"/>
        <end position="557"/>
    </location>
</feature>
<evidence type="ECO:0000256" key="2">
    <source>
        <dbReference type="SAM" id="Phobius"/>
    </source>
</evidence>
<dbReference type="Proteomes" id="UP000617979">
    <property type="component" value="Unassembled WGS sequence"/>
</dbReference>
<dbReference type="InterPro" id="IPR058112">
    <property type="entry name" value="CD3337_EF1877-like"/>
</dbReference>
<feature type="compositionally biased region" description="Basic and acidic residues" evidence="1">
    <location>
        <begin position="614"/>
        <end position="624"/>
    </location>
</feature>
<dbReference type="NCBIfam" id="NF046089">
    <property type="entry name" value="CD3337_EF1877"/>
    <property type="match status" value="1"/>
</dbReference>
<feature type="compositionally biased region" description="Basic and acidic residues" evidence="1">
    <location>
        <begin position="653"/>
        <end position="683"/>
    </location>
</feature>
<feature type="transmembrane region" description="Helical" evidence="2">
    <location>
        <begin position="165"/>
        <end position="186"/>
    </location>
</feature>
<feature type="transmembrane region" description="Helical" evidence="2">
    <location>
        <begin position="350"/>
        <end position="370"/>
    </location>
</feature>
<feature type="transmembrane region" description="Helical" evidence="2">
    <location>
        <begin position="422"/>
        <end position="442"/>
    </location>
</feature>
<comment type="caution">
    <text evidence="3">The sequence shown here is derived from an EMBL/GenBank/DDBJ whole genome shotgun (WGS) entry which is preliminary data.</text>
</comment>
<feature type="region of interest" description="Disordered" evidence="1">
    <location>
        <begin position="534"/>
        <end position="683"/>
    </location>
</feature>
<keyword evidence="4" id="KW-1185">Reference proteome</keyword>
<keyword evidence="2" id="KW-0812">Transmembrane</keyword>
<dbReference type="EMBL" id="BMEX01000020">
    <property type="protein sequence ID" value="GGA56264.1"/>
    <property type="molecule type" value="Genomic_DNA"/>
</dbReference>
<feature type="transmembrane region" description="Helical" evidence="2">
    <location>
        <begin position="198"/>
        <end position="215"/>
    </location>
</feature>
<organism evidence="3 4">
    <name type="scientific">Kroppenstedtia guangzhouensis</name>
    <dbReference type="NCBI Taxonomy" id="1274356"/>
    <lineage>
        <taxon>Bacteria</taxon>
        <taxon>Bacillati</taxon>
        <taxon>Bacillota</taxon>
        <taxon>Bacilli</taxon>
        <taxon>Bacillales</taxon>
        <taxon>Thermoactinomycetaceae</taxon>
        <taxon>Kroppenstedtia</taxon>
    </lineage>
</organism>
<keyword evidence="2" id="KW-0472">Membrane</keyword>
<evidence type="ECO:0000313" key="4">
    <source>
        <dbReference type="Proteomes" id="UP000617979"/>
    </source>
</evidence>
<reference evidence="4" key="1">
    <citation type="journal article" date="2019" name="Int. J. Syst. Evol. Microbiol.">
        <title>The Global Catalogue of Microorganisms (GCM) 10K type strain sequencing project: providing services to taxonomists for standard genome sequencing and annotation.</title>
        <authorList>
            <consortium name="The Broad Institute Genomics Platform"/>
            <consortium name="The Broad Institute Genome Sequencing Center for Infectious Disease"/>
            <person name="Wu L."/>
            <person name="Ma J."/>
        </authorList>
    </citation>
    <scope>NUCLEOTIDE SEQUENCE [LARGE SCALE GENOMIC DNA]</scope>
    <source>
        <strain evidence="4">CGMCC 1.12404</strain>
    </source>
</reference>
<proteinExistence type="predicted"/>
<evidence type="ECO:0000256" key="1">
    <source>
        <dbReference type="SAM" id="MobiDB-lite"/>
    </source>
</evidence>
<evidence type="ECO:0000313" key="3">
    <source>
        <dbReference type="EMBL" id="GGA56264.1"/>
    </source>
</evidence>